<gene>
    <name evidence="11" type="ORF">BDFB_011646</name>
</gene>
<evidence type="ECO:0000256" key="9">
    <source>
        <dbReference type="ARBA" id="ARBA00023224"/>
    </source>
</evidence>
<dbReference type="EMBL" id="QDEB01034007">
    <property type="protein sequence ID" value="RZC39483.1"/>
    <property type="molecule type" value="Genomic_DNA"/>
</dbReference>
<dbReference type="GO" id="GO:0004984">
    <property type="term" value="F:olfactory receptor activity"/>
    <property type="evidence" value="ECO:0007669"/>
    <property type="project" value="InterPro"/>
</dbReference>
<keyword evidence="4 10" id="KW-0812">Transmembrane</keyword>
<evidence type="ECO:0000256" key="10">
    <source>
        <dbReference type="SAM" id="Phobius"/>
    </source>
</evidence>
<dbReference type="InterPro" id="IPR004117">
    <property type="entry name" value="7tm6_olfct_rcpt"/>
</dbReference>
<dbReference type="OrthoDB" id="8189294at2759"/>
<evidence type="ECO:0000256" key="6">
    <source>
        <dbReference type="ARBA" id="ARBA00022989"/>
    </source>
</evidence>
<accession>A0A482W3W8</accession>
<comment type="subcellular location">
    <subcellularLocation>
        <location evidence="1">Cell membrane</location>
        <topology evidence="1">Multi-pass membrane protein</topology>
    </subcellularLocation>
</comment>
<dbReference type="PANTHER" id="PTHR21137">
    <property type="entry name" value="ODORANT RECEPTOR"/>
    <property type="match status" value="1"/>
</dbReference>
<evidence type="ECO:0000256" key="3">
    <source>
        <dbReference type="ARBA" id="ARBA00022606"/>
    </source>
</evidence>
<evidence type="ECO:0000256" key="1">
    <source>
        <dbReference type="ARBA" id="ARBA00004651"/>
    </source>
</evidence>
<sequence length="260" mass="30334">MEENIKQLDLRNLIKLNVNFIEFFGYFCPEYEKSVQKICYYVYASIFVGFIYISYILSEIANMIVVFGDMEKMTEASFLLLTHIVHSFKLYVFITRKSQVRNLINSINREEFKPRNVEQYKILLEDIETSRMITKTFLFMGFATCALWGIFPFLDQNDDDSIRLPLSGWFPFNTNKQAVFEFVYVYQTVGALINGLANISMDTFLSGTIMVISGQLSILNNSLQIMKQRFGEKPDKIETVKAEVTQSLIRNVIHYRNIIQ</sequence>
<keyword evidence="8" id="KW-0675">Receptor</keyword>
<evidence type="ECO:0000313" key="11">
    <source>
        <dbReference type="EMBL" id="RZC39483.1"/>
    </source>
</evidence>
<dbReference type="GO" id="GO:0005549">
    <property type="term" value="F:odorant binding"/>
    <property type="evidence" value="ECO:0007669"/>
    <property type="project" value="InterPro"/>
</dbReference>
<keyword evidence="2" id="KW-1003">Cell membrane</keyword>
<evidence type="ECO:0000256" key="2">
    <source>
        <dbReference type="ARBA" id="ARBA00022475"/>
    </source>
</evidence>
<name>A0A482W3W8_ASBVE</name>
<keyword evidence="7 10" id="KW-0472">Membrane</keyword>
<dbReference type="Pfam" id="PF02949">
    <property type="entry name" value="7tm_6"/>
    <property type="match status" value="1"/>
</dbReference>
<organism evidence="11 12">
    <name type="scientific">Asbolus verrucosus</name>
    <name type="common">Desert ironclad beetle</name>
    <dbReference type="NCBI Taxonomy" id="1661398"/>
    <lineage>
        <taxon>Eukaryota</taxon>
        <taxon>Metazoa</taxon>
        <taxon>Ecdysozoa</taxon>
        <taxon>Arthropoda</taxon>
        <taxon>Hexapoda</taxon>
        <taxon>Insecta</taxon>
        <taxon>Pterygota</taxon>
        <taxon>Neoptera</taxon>
        <taxon>Endopterygota</taxon>
        <taxon>Coleoptera</taxon>
        <taxon>Polyphaga</taxon>
        <taxon>Cucujiformia</taxon>
        <taxon>Tenebrionidae</taxon>
        <taxon>Pimeliinae</taxon>
        <taxon>Asbolus</taxon>
    </lineage>
</organism>
<feature type="transmembrane region" description="Helical" evidence="10">
    <location>
        <begin position="38"/>
        <end position="57"/>
    </location>
</feature>
<evidence type="ECO:0000256" key="8">
    <source>
        <dbReference type="ARBA" id="ARBA00023170"/>
    </source>
</evidence>
<dbReference type="PANTHER" id="PTHR21137:SF35">
    <property type="entry name" value="ODORANT RECEPTOR 19A-RELATED"/>
    <property type="match status" value="1"/>
</dbReference>
<evidence type="ECO:0000313" key="12">
    <source>
        <dbReference type="Proteomes" id="UP000292052"/>
    </source>
</evidence>
<feature type="transmembrane region" description="Helical" evidence="10">
    <location>
        <begin position="137"/>
        <end position="154"/>
    </location>
</feature>
<proteinExistence type="predicted"/>
<dbReference type="GO" id="GO:0005886">
    <property type="term" value="C:plasma membrane"/>
    <property type="evidence" value="ECO:0007669"/>
    <property type="project" value="UniProtKB-SubCell"/>
</dbReference>
<evidence type="ECO:0000256" key="4">
    <source>
        <dbReference type="ARBA" id="ARBA00022692"/>
    </source>
</evidence>
<comment type="caution">
    <text evidence="11">The sequence shown here is derived from an EMBL/GenBank/DDBJ whole genome shotgun (WGS) entry which is preliminary data.</text>
</comment>
<keyword evidence="9" id="KW-0807">Transducer</keyword>
<reference evidence="11 12" key="1">
    <citation type="submission" date="2017-03" db="EMBL/GenBank/DDBJ databases">
        <title>Genome of the blue death feigning beetle - Asbolus verrucosus.</title>
        <authorList>
            <person name="Rider S.D."/>
        </authorList>
    </citation>
    <scope>NUCLEOTIDE SEQUENCE [LARGE SCALE GENOMIC DNA]</scope>
    <source>
        <strain evidence="11">Butters</strain>
        <tissue evidence="11">Head and leg muscle</tissue>
    </source>
</reference>
<evidence type="ECO:0000256" key="7">
    <source>
        <dbReference type="ARBA" id="ARBA00023136"/>
    </source>
</evidence>
<feature type="transmembrane region" description="Helical" evidence="10">
    <location>
        <begin position="77"/>
        <end position="94"/>
    </location>
</feature>
<keyword evidence="6 10" id="KW-1133">Transmembrane helix</keyword>
<keyword evidence="12" id="KW-1185">Reference proteome</keyword>
<protein>
    <submittedName>
        <fullName evidence="11">7tm 6 domain containing protein</fullName>
    </submittedName>
</protein>
<evidence type="ECO:0000256" key="5">
    <source>
        <dbReference type="ARBA" id="ARBA00022725"/>
    </source>
</evidence>
<keyword evidence="3" id="KW-0716">Sensory transduction</keyword>
<dbReference type="GO" id="GO:0007165">
    <property type="term" value="P:signal transduction"/>
    <property type="evidence" value="ECO:0007669"/>
    <property type="project" value="UniProtKB-KW"/>
</dbReference>
<dbReference type="AlphaFoldDB" id="A0A482W3W8"/>
<keyword evidence="5" id="KW-0552">Olfaction</keyword>
<dbReference type="Proteomes" id="UP000292052">
    <property type="component" value="Unassembled WGS sequence"/>
</dbReference>